<dbReference type="Gene3D" id="3.10.350.10">
    <property type="entry name" value="LysM domain"/>
    <property type="match status" value="1"/>
</dbReference>
<protein>
    <submittedName>
        <fullName evidence="3">N-acetylmuramoyl-L-alanine amidase</fullName>
    </submittedName>
</protein>
<sequence>MNIFKILVLPLALFVASTSVADASEATHEVGEEESIWSIGVDYGVPTEEIKELNGKSEDAVETGEHLEIPSSVTEEEKDLLARIIQAEAQSEPYAGKVGVGTVVLNRVADEQFPDSIHDVIYETAGGHYQFSPVLDGSINEPASERSEQAAREALAFDGQGQGSVYFYNPVTADVHWNATREETITLGDHVFSR</sequence>
<organism evidence="3 4">
    <name type="scientific">Natribacillus halophilus</name>
    <dbReference type="NCBI Taxonomy" id="549003"/>
    <lineage>
        <taxon>Bacteria</taxon>
        <taxon>Bacillati</taxon>
        <taxon>Bacillota</taxon>
        <taxon>Bacilli</taxon>
        <taxon>Bacillales</taxon>
        <taxon>Bacillaceae</taxon>
        <taxon>Natribacillus</taxon>
    </lineage>
</organism>
<dbReference type="InterPro" id="IPR042047">
    <property type="entry name" value="SleB_dom1"/>
</dbReference>
<keyword evidence="4" id="KW-1185">Reference proteome</keyword>
<proteinExistence type="predicted"/>
<evidence type="ECO:0000256" key="1">
    <source>
        <dbReference type="SAM" id="SignalP"/>
    </source>
</evidence>
<dbReference type="InterPro" id="IPR011105">
    <property type="entry name" value="Cell_wall_hydrolase_SleB"/>
</dbReference>
<dbReference type="EMBL" id="FNEN01000012">
    <property type="protein sequence ID" value="SDJ04458.1"/>
    <property type="molecule type" value="Genomic_DNA"/>
</dbReference>
<dbReference type="InterPro" id="IPR036779">
    <property type="entry name" value="LysM_dom_sf"/>
</dbReference>
<name>A0A1G8QIH0_9BACI</name>
<dbReference type="InterPro" id="IPR018392">
    <property type="entry name" value="LysM"/>
</dbReference>
<dbReference type="SUPFAM" id="SSF54106">
    <property type="entry name" value="LysM domain"/>
    <property type="match status" value="1"/>
</dbReference>
<evidence type="ECO:0000313" key="3">
    <source>
        <dbReference type="EMBL" id="SDJ04458.1"/>
    </source>
</evidence>
<dbReference type="SMART" id="SM00257">
    <property type="entry name" value="LysM"/>
    <property type="match status" value="1"/>
</dbReference>
<gene>
    <name evidence="3" type="ORF">SAMN04488123_11255</name>
</gene>
<dbReference type="Gene3D" id="6.20.240.60">
    <property type="match status" value="1"/>
</dbReference>
<keyword evidence="1" id="KW-0732">Signal</keyword>
<dbReference type="AlphaFoldDB" id="A0A1G8QIH0"/>
<evidence type="ECO:0000313" key="4">
    <source>
        <dbReference type="Proteomes" id="UP000198853"/>
    </source>
</evidence>
<feature type="signal peptide" evidence="1">
    <location>
        <begin position="1"/>
        <end position="21"/>
    </location>
</feature>
<feature type="domain" description="LysM" evidence="2">
    <location>
        <begin position="26"/>
        <end position="69"/>
    </location>
</feature>
<dbReference type="PROSITE" id="PS51782">
    <property type="entry name" value="LYSM"/>
    <property type="match status" value="1"/>
</dbReference>
<dbReference type="Pfam" id="PF01476">
    <property type="entry name" value="LysM"/>
    <property type="match status" value="1"/>
</dbReference>
<dbReference type="CDD" id="cd00118">
    <property type="entry name" value="LysM"/>
    <property type="match status" value="1"/>
</dbReference>
<reference evidence="3 4" key="1">
    <citation type="submission" date="2016-10" db="EMBL/GenBank/DDBJ databases">
        <authorList>
            <person name="de Groot N.N."/>
        </authorList>
    </citation>
    <scope>NUCLEOTIDE SEQUENCE [LARGE SCALE GENOMIC DNA]</scope>
    <source>
        <strain evidence="3 4">DSM 21771</strain>
    </source>
</reference>
<dbReference type="RefSeq" id="WP_090399174.1">
    <property type="nucleotide sequence ID" value="NZ_FNEN01000012.1"/>
</dbReference>
<feature type="chain" id="PRO_5038749246" evidence="1">
    <location>
        <begin position="22"/>
        <end position="194"/>
    </location>
</feature>
<evidence type="ECO:0000259" key="2">
    <source>
        <dbReference type="PROSITE" id="PS51782"/>
    </source>
</evidence>
<dbReference type="Gene3D" id="1.10.10.2520">
    <property type="entry name" value="Cell wall hydrolase SleB, domain 1"/>
    <property type="match status" value="1"/>
</dbReference>
<dbReference type="OrthoDB" id="9785345at2"/>
<accession>A0A1G8QIH0</accession>
<dbReference type="Proteomes" id="UP000198853">
    <property type="component" value="Unassembled WGS sequence"/>
</dbReference>
<dbReference type="GO" id="GO:0016787">
    <property type="term" value="F:hydrolase activity"/>
    <property type="evidence" value="ECO:0007669"/>
    <property type="project" value="InterPro"/>
</dbReference>
<dbReference type="Pfam" id="PF07486">
    <property type="entry name" value="Hydrolase_2"/>
    <property type="match status" value="1"/>
</dbReference>